<feature type="transmembrane region" description="Helical" evidence="6">
    <location>
        <begin position="178"/>
        <end position="196"/>
    </location>
</feature>
<dbReference type="PANTHER" id="PTHR33406:SF13">
    <property type="entry name" value="MEMBRANE PROTEIN YDFJ"/>
    <property type="match status" value="1"/>
</dbReference>
<dbReference type="STRING" id="642492.Clole_0059"/>
<protein>
    <submittedName>
        <fullName evidence="8">MMPL domain protein</fullName>
    </submittedName>
</protein>
<accession>F2JGC4</accession>
<dbReference type="InterPro" id="IPR050545">
    <property type="entry name" value="Mycobact_MmpL"/>
</dbReference>
<dbReference type="GO" id="GO:0005886">
    <property type="term" value="C:plasma membrane"/>
    <property type="evidence" value="ECO:0007669"/>
    <property type="project" value="UniProtKB-SubCell"/>
</dbReference>
<keyword evidence="2" id="KW-1003">Cell membrane</keyword>
<feature type="transmembrane region" description="Helical" evidence="6">
    <location>
        <begin position="614"/>
        <end position="640"/>
    </location>
</feature>
<evidence type="ECO:0000256" key="5">
    <source>
        <dbReference type="ARBA" id="ARBA00023136"/>
    </source>
</evidence>
<dbReference type="KEGG" id="cle:Clole_0059"/>
<dbReference type="Pfam" id="PF03176">
    <property type="entry name" value="MMPL"/>
    <property type="match status" value="2"/>
</dbReference>
<evidence type="ECO:0000256" key="4">
    <source>
        <dbReference type="ARBA" id="ARBA00022989"/>
    </source>
</evidence>
<feature type="transmembrane region" description="Helical" evidence="6">
    <location>
        <begin position="524"/>
        <end position="540"/>
    </location>
</feature>
<organism evidence="8 9">
    <name type="scientific">Cellulosilyticum lentocellum (strain ATCC 49066 / DSM 5427 / NCIMB 11756 / RHM5)</name>
    <name type="common">Clostridium lentocellum</name>
    <dbReference type="NCBI Taxonomy" id="642492"/>
    <lineage>
        <taxon>Bacteria</taxon>
        <taxon>Bacillati</taxon>
        <taxon>Bacillota</taxon>
        <taxon>Clostridia</taxon>
        <taxon>Lachnospirales</taxon>
        <taxon>Cellulosilyticaceae</taxon>
        <taxon>Cellulosilyticum</taxon>
    </lineage>
</organism>
<evidence type="ECO:0000256" key="6">
    <source>
        <dbReference type="SAM" id="Phobius"/>
    </source>
</evidence>
<feature type="transmembrane region" description="Helical" evidence="6">
    <location>
        <begin position="272"/>
        <end position="292"/>
    </location>
</feature>
<feature type="domain" description="Membrane transport protein MMPL" evidence="7">
    <location>
        <begin position="469"/>
        <end position="674"/>
    </location>
</feature>
<feature type="transmembrane region" description="Helical" evidence="6">
    <location>
        <begin position="356"/>
        <end position="374"/>
    </location>
</feature>
<dbReference type="HOGENOM" id="CLU_007352_0_0_9"/>
<sequence>MYQFGRWVSKHRVLVMVIAIILAIPSIFGLGYTRTNYDILAYLPDDAESVQGLKVMDQAFGSTGIGMLVFENVPDKEIDKVVEKIKQVDGVGSVLWLRDLVDNVIPVEMLPDDLAEMVYRGEDTLIVINLEGSTAEDRTLAAVNSIEQIVDESKHEYKFSGLSPVISDMIDVANSEKGLYILLAVVLSTIVLAFALKSVFIPVIFLIGIGFGILYNMGTNYFLGEISYITKAIAAVLQLGVTMDFSIFLFHRYEEERESYDHIEAMARAIKYTATSVSAAALTTVASFLALISMKLTLGQDIGIVMAKGVLLGVICTLTILPSLILIFDPLIHRFQHKTILPEFDKFSDMITKKPIIMVLIGLMLVIPAVYGQIHTEVYYKVDRGLPQDMKSIVALNEMKDVYDMQATHLVAINENVSESDTKEMINRIKKVPGVNWIIGYEDIVGPMLPKEMLPEEAKEVFFNGGYERVFINSSYAVATDEVAKQMKEIRDIMREYDKDAYMTGEASLTNDLISISDIDFKNVNILSVLIVLVIIAISFKSISLPIILVGVIELAISCNMGIPAYTGTVICFISSIVIGCVQLGSTVDYAILLTSRFKEELATTEDKKEAMRIALSSTAKSIVTSALSFFGATVGVAMISRIDIISSLTGMMARGALISMAMILCILPSVLLICEPLIRKTTFKWCEN</sequence>
<evidence type="ECO:0000256" key="3">
    <source>
        <dbReference type="ARBA" id="ARBA00022692"/>
    </source>
</evidence>
<reference evidence="8 9" key="1">
    <citation type="journal article" date="2011" name="J. Bacteriol.">
        <title>Complete genome sequence of the cellulose-degrading bacterium Cellulosilyticum lentocellum.</title>
        <authorList>
            <consortium name="US DOE Joint Genome Institute"/>
            <person name="Miller D.A."/>
            <person name="Suen G."/>
            <person name="Bruce D."/>
            <person name="Copeland A."/>
            <person name="Cheng J.F."/>
            <person name="Detter C."/>
            <person name="Goodwin L.A."/>
            <person name="Han C.S."/>
            <person name="Hauser L.J."/>
            <person name="Land M.L."/>
            <person name="Lapidus A."/>
            <person name="Lucas S."/>
            <person name="Meincke L."/>
            <person name="Pitluck S."/>
            <person name="Tapia R."/>
            <person name="Teshima H."/>
            <person name="Woyke T."/>
            <person name="Fox B.G."/>
            <person name="Angert E.R."/>
            <person name="Currie C.R."/>
        </authorList>
    </citation>
    <scope>NUCLEOTIDE SEQUENCE [LARGE SCALE GENOMIC DNA]</scope>
    <source>
        <strain evidence="9">ATCC 49066 / DSM 5427 / NCIMB 11756 / RHM5</strain>
    </source>
</reference>
<evidence type="ECO:0000259" key="7">
    <source>
        <dbReference type="Pfam" id="PF03176"/>
    </source>
</evidence>
<dbReference type="PANTHER" id="PTHR33406">
    <property type="entry name" value="MEMBRANE PROTEIN MJ1562-RELATED"/>
    <property type="match status" value="1"/>
</dbReference>
<keyword evidence="4 6" id="KW-1133">Transmembrane helix</keyword>
<name>F2JGC4_CELLD</name>
<keyword evidence="5 6" id="KW-0472">Membrane</keyword>
<keyword evidence="9" id="KW-1185">Reference proteome</keyword>
<dbReference type="RefSeq" id="WP_013655120.1">
    <property type="nucleotide sequence ID" value="NC_015275.1"/>
</dbReference>
<feature type="transmembrane region" description="Helical" evidence="6">
    <location>
        <begin position="304"/>
        <end position="328"/>
    </location>
</feature>
<evidence type="ECO:0000256" key="1">
    <source>
        <dbReference type="ARBA" id="ARBA00004651"/>
    </source>
</evidence>
<dbReference type="Proteomes" id="UP000008467">
    <property type="component" value="Chromosome"/>
</dbReference>
<dbReference type="Gene3D" id="1.20.1640.10">
    <property type="entry name" value="Multidrug efflux transporter AcrB transmembrane domain"/>
    <property type="match status" value="2"/>
</dbReference>
<dbReference type="AlphaFoldDB" id="F2JGC4"/>
<feature type="transmembrane region" description="Helical" evidence="6">
    <location>
        <begin position="12"/>
        <end position="32"/>
    </location>
</feature>
<feature type="transmembrane region" description="Helical" evidence="6">
    <location>
        <begin position="652"/>
        <end position="675"/>
    </location>
</feature>
<feature type="transmembrane region" description="Helical" evidence="6">
    <location>
        <begin position="203"/>
        <end position="223"/>
    </location>
</feature>
<dbReference type="SUPFAM" id="SSF82866">
    <property type="entry name" value="Multidrug efflux transporter AcrB transmembrane domain"/>
    <property type="match status" value="2"/>
</dbReference>
<dbReference type="InterPro" id="IPR004869">
    <property type="entry name" value="MMPL_dom"/>
</dbReference>
<proteinExistence type="predicted"/>
<evidence type="ECO:0000313" key="9">
    <source>
        <dbReference type="Proteomes" id="UP000008467"/>
    </source>
</evidence>
<dbReference type="eggNOG" id="COG1033">
    <property type="taxonomic scope" value="Bacteria"/>
</dbReference>
<comment type="subcellular location">
    <subcellularLocation>
        <location evidence="1">Cell membrane</location>
        <topology evidence="1">Multi-pass membrane protein</topology>
    </subcellularLocation>
</comment>
<evidence type="ECO:0000313" key="8">
    <source>
        <dbReference type="EMBL" id="ADZ81819.1"/>
    </source>
</evidence>
<gene>
    <name evidence="8" type="ordered locus">Clole_0059</name>
</gene>
<feature type="transmembrane region" description="Helical" evidence="6">
    <location>
        <begin position="229"/>
        <end position="251"/>
    </location>
</feature>
<feature type="domain" description="Membrane transport protein MMPL" evidence="7">
    <location>
        <begin position="43"/>
        <end position="327"/>
    </location>
</feature>
<dbReference type="EMBL" id="CP002582">
    <property type="protein sequence ID" value="ADZ81819.1"/>
    <property type="molecule type" value="Genomic_DNA"/>
</dbReference>
<feature type="transmembrane region" description="Helical" evidence="6">
    <location>
        <begin position="573"/>
        <end position="593"/>
    </location>
</feature>
<evidence type="ECO:0000256" key="2">
    <source>
        <dbReference type="ARBA" id="ARBA00022475"/>
    </source>
</evidence>
<keyword evidence="3 6" id="KW-0812">Transmembrane</keyword>